<keyword evidence="2" id="KW-1185">Reference proteome</keyword>
<dbReference type="EMBL" id="ARYN01000010">
    <property type="protein sequence ID" value="ORL45248.1"/>
    <property type="molecule type" value="Genomic_DNA"/>
</dbReference>
<comment type="caution">
    <text evidence="1">The sequence shown here is derived from an EMBL/GenBank/DDBJ whole genome shotgun (WGS) entry which is preliminary data.</text>
</comment>
<dbReference type="Pfam" id="PF12771">
    <property type="entry name" value="SusD-like_2"/>
    <property type="match status" value="1"/>
</dbReference>
<dbReference type="SUPFAM" id="SSF48452">
    <property type="entry name" value="TPR-like"/>
    <property type="match status" value="1"/>
</dbReference>
<proteinExistence type="predicted"/>
<dbReference type="InterPro" id="IPR041662">
    <property type="entry name" value="SusD-like_2"/>
</dbReference>
<organism evidence="1 2">
    <name type="scientific">Zunongwangia atlantica 22II14-10F7</name>
    <dbReference type="NCBI Taxonomy" id="1185767"/>
    <lineage>
        <taxon>Bacteria</taxon>
        <taxon>Pseudomonadati</taxon>
        <taxon>Bacteroidota</taxon>
        <taxon>Flavobacteriia</taxon>
        <taxon>Flavobacteriales</taxon>
        <taxon>Flavobacteriaceae</taxon>
        <taxon>Zunongwangia</taxon>
    </lineage>
</organism>
<dbReference type="AlphaFoldDB" id="A0A1Y1T2J9"/>
<protein>
    <submittedName>
        <fullName evidence="1">Uncharacterized protein</fullName>
    </submittedName>
</protein>
<dbReference type="Proteomes" id="UP000192746">
    <property type="component" value="Unassembled WGS sequence"/>
</dbReference>
<evidence type="ECO:0000313" key="2">
    <source>
        <dbReference type="Proteomes" id="UP000192746"/>
    </source>
</evidence>
<sequence>MKNRIYIALLLLIGTCTISCEEYLDVNTNPNGPDALLQPELFLPQIESEFVVAIQWDGRFTGFYTQNWAYTSGNAYSLNLHSNPLSDSYAQLWRAVYWSMGYNLSDMIRSGELNKKYGFVGVGYILRAFGWQMLTDYHGPVIVTQAFDPDRRTFDYDDQSVAYEEIQRLLLLGIESLDRTDGLSPEDSGLTEADLIFQGDKEKWKKLAYGLLAINAHRLTNKSSYDPQEVIGYVDQALAGNDDNAMIGFQGTVSSNTNFFGPLRGNIGYYRQTKFILSLLNGSNPAFQDPTLLGQDPVFTAEEEYLNDPRITSMLATSPDGMYRGISPDVGINEWTTAEADMVPKNFWNEEGYRGSNPSPQIYFFNNEAEFPLMTYSQLQFIKSEAAYLDGDMGLALEAYEEGVNSHLDFARSYAPDQAVYDQRRALMESSDVIFPDTPSGLTLSKIMLQKYISTWGWGFFETWSDMRRYHYDVGVEDESEAIYQGFALPDPLYEANNGEPAYRARPRYNSEYMWNQEALEELNAFEEDYHTYETWFSIIE</sequence>
<dbReference type="Gene3D" id="1.25.40.390">
    <property type="match status" value="1"/>
</dbReference>
<dbReference type="STRING" id="1185767.IIF7_12372"/>
<evidence type="ECO:0000313" key="1">
    <source>
        <dbReference type="EMBL" id="ORL45248.1"/>
    </source>
</evidence>
<dbReference type="RefSeq" id="WP_084842013.1">
    <property type="nucleotide sequence ID" value="NZ_ARYN01000010.1"/>
</dbReference>
<reference evidence="1 2" key="1">
    <citation type="submission" date="2013-04" db="EMBL/GenBank/DDBJ databases">
        <title>Zunongwangia sp. 22II14-10F7 Genome Sequencing.</title>
        <authorList>
            <person name="Lai Q."/>
            <person name="Shao Z."/>
        </authorList>
    </citation>
    <scope>NUCLEOTIDE SEQUENCE [LARGE SCALE GENOMIC DNA]</scope>
    <source>
        <strain evidence="1 2">22II14-10F7</strain>
    </source>
</reference>
<dbReference type="OrthoDB" id="725917at2"/>
<dbReference type="InterPro" id="IPR011990">
    <property type="entry name" value="TPR-like_helical_dom_sf"/>
</dbReference>
<name>A0A1Y1T2J9_9FLAO</name>
<accession>A0A1Y1T2J9</accession>
<gene>
    <name evidence="1" type="ORF">IIF7_12372</name>
</gene>